<dbReference type="PANTHER" id="PTHR30026:SF22">
    <property type="entry name" value="OUTER MEMBRANE EFFLUX PROTEIN"/>
    <property type="match status" value="1"/>
</dbReference>
<protein>
    <recommendedName>
        <fullName evidence="12">Outer membrane efflux protein</fullName>
    </recommendedName>
</protein>
<keyword evidence="11" id="KW-1185">Reference proteome</keyword>
<dbReference type="GO" id="GO:1990281">
    <property type="term" value="C:efflux pump complex"/>
    <property type="evidence" value="ECO:0007669"/>
    <property type="project" value="TreeGrafter"/>
</dbReference>
<dbReference type="Gene3D" id="1.20.1600.10">
    <property type="entry name" value="Outer membrane efflux proteins (OEP)"/>
    <property type="match status" value="1"/>
</dbReference>
<dbReference type="Proteomes" id="UP000545507">
    <property type="component" value="Unassembled WGS sequence"/>
</dbReference>
<dbReference type="AlphaFoldDB" id="A0A7Y8GUB1"/>
<dbReference type="GO" id="GO:0015562">
    <property type="term" value="F:efflux transmembrane transporter activity"/>
    <property type="evidence" value="ECO:0007669"/>
    <property type="project" value="InterPro"/>
</dbReference>
<evidence type="ECO:0000256" key="4">
    <source>
        <dbReference type="ARBA" id="ARBA00022452"/>
    </source>
</evidence>
<dbReference type="Pfam" id="PF02321">
    <property type="entry name" value="OEP"/>
    <property type="match status" value="1"/>
</dbReference>
<keyword evidence="8" id="KW-0175">Coiled coil</keyword>
<reference evidence="10 11" key="1">
    <citation type="submission" date="2019-09" db="EMBL/GenBank/DDBJ databases">
        <title>Hydrogenophaga aromatica sp. nov., isolated from a para-xylene-degrading enrichment culture.</title>
        <authorList>
            <person name="Tancsics A."/>
            <person name="Banerjee S."/>
        </authorList>
    </citation>
    <scope>NUCLEOTIDE SEQUENCE [LARGE SCALE GENOMIC DNA]</scope>
    <source>
        <strain evidence="10 11">D2P1</strain>
    </source>
</reference>
<feature type="coiled-coil region" evidence="8">
    <location>
        <begin position="324"/>
        <end position="351"/>
    </location>
</feature>
<dbReference type="RefSeq" id="WP_177133310.1">
    <property type="nucleotide sequence ID" value="NZ_VYGV01000004.1"/>
</dbReference>
<comment type="subcellular location">
    <subcellularLocation>
        <location evidence="1">Cell outer membrane</location>
    </subcellularLocation>
</comment>
<evidence type="ECO:0000256" key="2">
    <source>
        <dbReference type="ARBA" id="ARBA00007613"/>
    </source>
</evidence>
<evidence type="ECO:0000256" key="9">
    <source>
        <dbReference type="SAM" id="SignalP"/>
    </source>
</evidence>
<keyword evidence="7" id="KW-0998">Cell outer membrane</keyword>
<organism evidence="10 11">
    <name type="scientific">Hydrogenophaga aromaticivorans</name>
    <dbReference type="NCBI Taxonomy" id="2610898"/>
    <lineage>
        <taxon>Bacteria</taxon>
        <taxon>Pseudomonadati</taxon>
        <taxon>Pseudomonadota</taxon>
        <taxon>Betaproteobacteria</taxon>
        <taxon>Burkholderiales</taxon>
        <taxon>Comamonadaceae</taxon>
        <taxon>Hydrogenophaga</taxon>
    </lineage>
</organism>
<dbReference type="SUPFAM" id="SSF56954">
    <property type="entry name" value="Outer membrane efflux proteins (OEP)"/>
    <property type="match status" value="1"/>
</dbReference>
<dbReference type="InterPro" id="IPR051906">
    <property type="entry name" value="TolC-like"/>
</dbReference>
<evidence type="ECO:0000256" key="7">
    <source>
        <dbReference type="ARBA" id="ARBA00023237"/>
    </source>
</evidence>
<name>A0A7Y8GUB1_9BURK</name>
<evidence type="ECO:0000313" key="11">
    <source>
        <dbReference type="Proteomes" id="UP000545507"/>
    </source>
</evidence>
<feature type="signal peptide" evidence="9">
    <location>
        <begin position="1"/>
        <end position="29"/>
    </location>
</feature>
<keyword evidence="6" id="KW-0472">Membrane</keyword>
<feature type="chain" id="PRO_5031407965" description="Outer membrane efflux protein" evidence="9">
    <location>
        <begin position="30"/>
        <end position="523"/>
    </location>
</feature>
<dbReference type="PANTHER" id="PTHR30026">
    <property type="entry name" value="OUTER MEMBRANE PROTEIN TOLC"/>
    <property type="match status" value="1"/>
</dbReference>
<sequence>MLLPVSRVPRWLPPALLALAMFGAERALAQSVDGAEDREVVARRMADALINAPEVLTARAELRTAEANVDSAEYAAYPRVELGVSGSNGESPSRNNPASSVDSRLNASLKYTVWDFGRTSAKKQAVAFARQSALMRLDQSKEQFLRQLFVAYLQVSRYELLVEVGQDSRAALEELERLESRRVRLGGAGITDARVAASRLALSMNKALQFEQSLQDARLKLDALLGEPLPVQSLPPMQVPKAWLALAQADLARESDRSATLRAQRLNVDQARADLEAEESARYPAVDLTFIKRYEYPGGFSEKARVGLQVSMGSSAALEASARVERSISRLETEEQKLATLVRELRQKTLSGWQRQLLSGQRVTLLSSAAGESGAVVDARRKLNQAGRETTLALLDAQVEANNTLIDWVQAIYDMRVGEVELAGDTGRLLPEEGQELPWLMTLFTSEDYRSDVRHRLTAARVSAPAQKQGRLAPATLAGLPSFRIGLSVLPGPVLGSVATASASNVTFFRIDVKPFEVPAGSW</sequence>
<accession>A0A7Y8GUB1</accession>
<evidence type="ECO:0000256" key="8">
    <source>
        <dbReference type="SAM" id="Coils"/>
    </source>
</evidence>
<evidence type="ECO:0000313" key="10">
    <source>
        <dbReference type="EMBL" id="NWF44283.1"/>
    </source>
</evidence>
<keyword evidence="9" id="KW-0732">Signal</keyword>
<keyword evidence="5" id="KW-0812">Transmembrane</keyword>
<dbReference type="InterPro" id="IPR003423">
    <property type="entry name" value="OMP_efflux"/>
</dbReference>
<evidence type="ECO:0008006" key="12">
    <source>
        <dbReference type="Google" id="ProtNLM"/>
    </source>
</evidence>
<comment type="similarity">
    <text evidence="2">Belongs to the outer membrane factor (OMF) (TC 1.B.17) family.</text>
</comment>
<keyword evidence="3" id="KW-0813">Transport</keyword>
<evidence type="ECO:0000256" key="5">
    <source>
        <dbReference type="ARBA" id="ARBA00022692"/>
    </source>
</evidence>
<comment type="caution">
    <text evidence="10">The sequence shown here is derived from an EMBL/GenBank/DDBJ whole genome shotgun (WGS) entry which is preliminary data.</text>
</comment>
<keyword evidence="4" id="KW-1134">Transmembrane beta strand</keyword>
<proteinExistence type="inferred from homology"/>
<gene>
    <name evidence="10" type="ORF">F3K02_03300</name>
</gene>
<evidence type="ECO:0000256" key="3">
    <source>
        <dbReference type="ARBA" id="ARBA00022448"/>
    </source>
</evidence>
<dbReference type="GO" id="GO:0015288">
    <property type="term" value="F:porin activity"/>
    <property type="evidence" value="ECO:0007669"/>
    <property type="project" value="TreeGrafter"/>
</dbReference>
<dbReference type="GO" id="GO:0009279">
    <property type="term" value="C:cell outer membrane"/>
    <property type="evidence" value="ECO:0007669"/>
    <property type="project" value="UniProtKB-SubCell"/>
</dbReference>
<evidence type="ECO:0000256" key="1">
    <source>
        <dbReference type="ARBA" id="ARBA00004442"/>
    </source>
</evidence>
<dbReference type="EMBL" id="VYGV01000004">
    <property type="protein sequence ID" value="NWF44283.1"/>
    <property type="molecule type" value="Genomic_DNA"/>
</dbReference>
<evidence type="ECO:0000256" key="6">
    <source>
        <dbReference type="ARBA" id="ARBA00023136"/>
    </source>
</evidence>